<proteinExistence type="predicted"/>
<keyword evidence="1" id="KW-0732">Signal</keyword>
<dbReference type="AlphaFoldDB" id="A0A0C3RVX9"/>
<evidence type="ECO:0000313" key="2">
    <source>
        <dbReference type="EMBL" id="KIP05591.1"/>
    </source>
</evidence>
<gene>
    <name evidence="2" type="ORF">PHLGIDRAFT_14441</name>
</gene>
<accession>A0A0C3RVX9</accession>
<organism evidence="2 3">
    <name type="scientific">Phlebiopsis gigantea (strain 11061_1 CR5-6)</name>
    <name type="common">White-rot fungus</name>
    <name type="synonym">Peniophora gigantea</name>
    <dbReference type="NCBI Taxonomy" id="745531"/>
    <lineage>
        <taxon>Eukaryota</taxon>
        <taxon>Fungi</taxon>
        <taxon>Dikarya</taxon>
        <taxon>Basidiomycota</taxon>
        <taxon>Agaricomycotina</taxon>
        <taxon>Agaricomycetes</taxon>
        <taxon>Polyporales</taxon>
        <taxon>Phanerochaetaceae</taxon>
        <taxon>Phlebiopsis</taxon>
    </lineage>
</organism>
<dbReference type="Proteomes" id="UP000053257">
    <property type="component" value="Unassembled WGS sequence"/>
</dbReference>
<evidence type="ECO:0000313" key="3">
    <source>
        <dbReference type="Proteomes" id="UP000053257"/>
    </source>
</evidence>
<reference evidence="2 3" key="1">
    <citation type="journal article" date="2014" name="PLoS Genet.">
        <title>Analysis of the Phlebiopsis gigantea genome, transcriptome and secretome provides insight into its pioneer colonization strategies of wood.</title>
        <authorList>
            <person name="Hori C."/>
            <person name="Ishida T."/>
            <person name="Igarashi K."/>
            <person name="Samejima M."/>
            <person name="Suzuki H."/>
            <person name="Master E."/>
            <person name="Ferreira P."/>
            <person name="Ruiz-Duenas F.J."/>
            <person name="Held B."/>
            <person name="Canessa P."/>
            <person name="Larrondo L.F."/>
            <person name="Schmoll M."/>
            <person name="Druzhinina I.S."/>
            <person name="Kubicek C.P."/>
            <person name="Gaskell J.A."/>
            <person name="Kersten P."/>
            <person name="St John F."/>
            <person name="Glasner J."/>
            <person name="Sabat G."/>
            <person name="Splinter BonDurant S."/>
            <person name="Syed K."/>
            <person name="Yadav J."/>
            <person name="Mgbeahuruike A.C."/>
            <person name="Kovalchuk A."/>
            <person name="Asiegbu F.O."/>
            <person name="Lackner G."/>
            <person name="Hoffmeister D."/>
            <person name="Rencoret J."/>
            <person name="Gutierrez A."/>
            <person name="Sun H."/>
            <person name="Lindquist E."/>
            <person name="Barry K."/>
            <person name="Riley R."/>
            <person name="Grigoriev I.V."/>
            <person name="Henrissat B."/>
            <person name="Kues U."/>
            <person name="Berka R.M."/>
            <person name="Martinez A.T."/>
            <person name="Covert S.F."/>
            <person name="Blanchette R.A."/>
            <person name="Cullen D."/>
        </authorList>
    </citation>
    <scope>NUCLEOTIDE SEQUENCE [LARGE SCALE GENOMIC DNA]</scope>
    <source>
        <strain evidence="2 3">11061_1 CR5-6</strain>
    </source>
</reference>
<keyword evidence="3" id="KW-1185">Reference proteome</keyword>
<name>A0A0C3RVX9_PHLG1</name>
<dbReference type="EMBL" id="KN840539">
    <property type="protein sequence ID" value="KIP05591.1"/>
    <property type="molecule type" value="Genomic_DNA"/>
</dbReference>
<feature type="signal peptide" evidence="1">
    <location>
        <begin position="1"/>
        <end position="17"/>
    </location>
</feature>
<protein>
    <recommendedName>
        <fullName evidence="4">Hydrophobin</fullName>
    </recommendedName>
</protein>
<dbReference type="HOGENOM" id="CLU_2050471_0_0_1"/>
<sequence>MKFTLFSLVALSAFAAASPLENRQLSACTEPGSTLVKTCCSGPLGLVGSITSLIPGQNVTTAVINIVKSACPFIDSACGSTAMNLCCPKASSGGNPTISTQCTVSSVKSAPPTLPGGFGF</sequence>
<evidence type="ECO:0000256" key="1">
    <source>
        <dbReference type="SAM" id="SignalP"/>
    </source>
</evidence>
<evidence type="ECO:0008006" key="4">
    <source>
        <dbReference type="Google" id="ProtNLM"/>
    </source>
</evidence>
<feature type="chain" id="PRO_5002181124" description="Hydrophobin" evidence="1">
    <location>
        <begin position="18"/>
        <end position="120"/>
    </location>
</feature>